<evidence type="ECO:0000313" key="2">
    <source>
        <dbReference type="EMBL" id="KAA9369582.1"/>
    </source>
</evidence>
<sequence length="381" mass="43223">MAPCFAFKAHEHNEAIMIYEQDQKNWFSKPGDSIRAVMTRKNVNSEDMSRELKGGMNLLRSLLDGSCPIDDEIAVELSRVLGASPSFWIARQKNFENALDKIILSADSEEIDNLFEIIPSISTQVRGKITASRKFDEVRKRLVYFGVCDGDMWKNRYGRLINDTAFRTSQAYETLDDSVLLWLRRGEMEADMVDTRPWNSANLEDRLEAIKTLSLQRHPQSFLPKLRTLLAEAGVALSVVRAPSGCRASGATRLIAPDKAMLLMSFRHRADDHFWFTLFHEMGHLILHNASTFVDGDLEPVDHLEDEANNFAKDCIIPKSRESEFLDLSTDKMSVLRFSATLKVAPGLTVGQLQRKGRIGRAQLNFLKRNWSWDEIGAISV</sequence>
<proteinExistence type="predicted"/>
<evidence type="ECO:0000313" key="3">
    <source>
        <dbReference type="Proteomes" id="UP000327108"/>
    </source>
</evidence>
<dbReference type="Pfam" id="PF06114">
    <property type="entry name" value="Peptidase_M78"/>
    <property type="match status" value="1"/>
</dbReference>
<comment type="caution">
    <text evidence="2">The sequence shown here is derived from an EMBL/GenBank/DDBJ whole genome shotgun (WGS) entry which is preliminary data.</text>
</comment>
<dbReference type="Gene3D" id="1.10.10.2910">
    <property type="match status" value="1"/>
</dbReference>
<dbReference type="InterPro" id="IPR010359">
    <property type="entry name" value="IrrE_HExxH"/>
</dbReference>
<keyword evidence="3" id="KW-1185">Reference proteome</keyword>
<gene>
    <name evidence="2" type="ORF">F3W84_05445</name>
</gene>
<evidence type="ECO:0000259" key="1">
    <source>
        <dbReference type="Pfam" id="PF06114"/>
    </source>
</evidence>
<dbReference type="GO" id="GO:0003677">
    <property type="term" value="F:DNA binding"/>
    <property type="evidence" value="ECO:0007669"/>
    <property type="project" value="InterPro"/>
</dbReference>
<name>A0A5N1JZP7_9HYPH</name>
<protein>
    <submittedName>
        <fullName evidence="2">ImmA/IrrE family metallo-endopeptidase</fullName>
    </submittedName>
</protein>
<dbReference type="AlphaFoldDB" id="A0A5N1JZP7"/>
<feature type="domain" description="IrrE N-terminal-like" evidence="1">
    <location>
        <begin position="269"/>
        <end position="335"/>
    </location>
</feature>
<dbReference type="SUPFAM" id="SSF47413">
    <property type="entry name" value="lambda repressor-like DNA-binding domains"/>
    <property type="match status" value="1"/>
</dbReference>
<dbReference type="Proteomes" id="UP000327108">
    <property type="component" value="Unassembled WGS sequence"/>
</dbReference>
<dbReference type="Gene3D" id="1.10.260.40">
    <property type="entry name" value="lambda repressor-like DNA-binding domains"/>
    <property type="match status" value="1"/>
</dbReference>
<dbReference type="InterPro" id="IPR010982">
    <property type="entry name" value="Lambda_DNA-bd_dom_sf"/>
</dbReference>
<organism evidence="2 3">
    <name type="scientific">Ochrobactrum quorumnocens</name>
    <dbReference type="NCBI Taxonomy" id="271865"/>
    <lineage>
        <taxon>Bacteria</taxon>
        <taxon>Pseudomonadati</taxon>
        <taxon>Pseudomonadota</taxon>
        <taxon>Alphaproteobacteria</taxon>
        <taxon>Hyphomicrobiales</taxon>
        <taxon>Brucellaceae</taxon>
        <taxon>Brucella/Ochrobactrum group</taxon>
        <taxon>Ochrobactrum</taxon>
    </lineage>
</organism>
<accession>A0A5N1JZP7</accession>
<reference evidence="2 3" key="1">
    <citation type="submission" date="2019-09" db="EMBL/GenBank/DDBJ databases">
        <title>Biological control of the noxious weed angled onion (Allium triquetrum) thwarted by endophytic bacteria in Victoria, Australia.</title>
        <authorList>
            <person name="Tehranchian P."/>
            <person name="Adair R.J."/>
            <person name="Van T.H."/>
            <person name="Morrison P.D."/>
            <person name="Williams H."/>
            <person name="Lawrie A.C."/>
        </authorList>
    </citation>
    <scope>NUCLEOTIDE SEQUENCE [LARGE SCALE GENOMIC DNA]</scope>
    <source>
        <strain evidence="2 3">RPTAtOch1</strain>
    </source>
</reference>
<dbReference type="EMBL" id="VYXQ01000004">
    <property type="protein sequence ID" value="KAA9369582.1"/>
    <property type="molecule type" value="Genomic_DNA"/>
</dbReference>